<accession>A0A7S3PMP4</accession>
<evidence type="ECO:0000256" key="1">
    <source>
        <dbReference type="SAM" id="SignalP"/>
    </source>
</evidence>
<name>A0A7S3PMP4_9STRA</name>
<dbReference type="EMBL" id="HBIN01018993">
    <property type="protein sequence ID" value="CAE0444434.1"/>
    <property type="molecule type" value="Transcribed_RNA"/>
</dbReference>
<keyword evidence="1" id="KW-0732">Signal</keyword>
<feature type="signal peptide" evidence="1">
    <location>
        <begin position="1"/>
        <end position="22"/>
    </location>
</feature>
<reference evidence="2" key="1">
    <citation type="submission" date="2021-01" db="EMBL/GenBank/DDBJ databases">
        <authorList>
            <person name="Corre E."/>
            <person name="Pelletier E."/>
            <person name="Niang G."/>
            <person name="Scheremetjew M."/>
            <person name="Finn R."/>
            <person name="Kale V."/>
            <person name="Holt S."/>
            <person name="Cochrane G."/>
            <person name="Meng A."/>
            <person name="Brown T."/>
            <person name="Cohen L."/>
        </authorList>
    </citation>
    <scope>NUCLEOTIDE SEQUENCE</scope>
    <source>
        <strain evidence="2">GSBS06</strain>
    </source>
</reference>
<organism evidence="2">
    <name type="scientific">Aplanochytrium stocchinoi</name>
    <dbReference type="NCBI Taxonomy" id="215587"/>
    <lineage>
        <taxon>Eukaryota</taxon>
        <taxon>Sar</taxon>
        <taxon>Stramenopiles</taxon>
        <taxon>Bigyra</taxon>
        <taxon>Labyrinthulomycetes</taxon>
        <taxon>Thraustochytrida</taxon>
        <taxon>Thraustochytriidae</taxon>
        <taxon>Aplanochytrium</taxon>
    </lineage>
</organism>
<proteinExistence type="predicted"/>
<sequence length="800" mass="88475">MMSITTCFCAVVALIVTGRVEATTEDHVALSAGKGDTVHVDISTETGAMTLYVDNELWLNLGGSSPLNVNVDLAILYARATSGQDHNYGPYSRITLGWSTSTSLEDILIETSVIAYKERELIIFEQHWPKGFKNDMQNNHTILSIFPALHTTSPANLGFLTWGSCFAAAVINGAWNGKHKSSFDGISYGSPLVLHKQRTSDNETKRKMRALVISPMENFFVSGQAATHDGKTIDCGIRSTVEELPVGFSHSSMVVVGHGINGTMVEWGDILLKRGDKKRTDPYKDFALSHVGFWTDNGAYYYTGIHTNFSNPEAMLRGAKADFEKRDIPVRYFQWDDWWMESKGDHPGIMSWAPKPDVFPSGFTDWLGAPLVLYAPMYAADNDWTTHYHFKNDPDGKKSSIPLDPNFYRDLFQNGTRIGMKMFEQDFLCEQGYGGTGLTKTDVISGKLWMEQMDKAAQVTGTTLQFCMMNPYHALHSTLVKTMTNGRATYDNTRKVAWNIQAMGQNGMLFYSLGFLPSRDNVWTTRSDVEQPLCGNRDVCYEPNAHADNAVAALSGGPYGIADKVGFTNRSVVMHSCRDDGVLLKPDWPLSSLDFTFTDTDAKGAFVWAAHDDFGPFRWSYIIGINVDYTVSITPRRLQGAVSRPMVAWKVSLDVPGPISVIQFSDDNPLLLPASPATSKVAAGLSHYTAAPVLPNGMVLLGDISKWTTMSHRRVNSLLIDGTNIIAELYGSANENISFAYVETPSSTVYHVVCDFGLSTNCKSKDYHGNTDCRLKLLCTRGRCFCGSSSEHLSVFQALK</sequence>
<protein>
    <submittedName>
        <fullName evidence="2">Uncharacterized protein</fullName>
    </submittedName>
</protein>
<dbReference type="AlphaFoldDB" id="A0A7S3PMP4"/>
<gene>
    <name evidence="2" type="ORF">ASTO00021_LOCUS14486</name>
</gene>
<feature type="chain" id="PRO_5031393597" evidence="1">
    <location>
        <begin position="23"/>
        <end position="800"/>
    </location>
</feature>
<evidence type="ECO:0000313" key="2">
    <source>
        <dbReference type="EMBL" id="CAE0444434.1"/>
    </source>
</evidence>